<proteinExistence type="inferred from homology"/>
<accession>A0A3M9MFB3</accession>
<evidence type="ECO:0000313" key="5">
    <source>
        <dbReference type="Proteomes" id="UP000271678"/>
    </source>
</evidence>
<comment type="caution">
    <text evidence="4">The sequence shown here is derived from an EMBL/GenBank/DDBJ whole genome shotgun (WGS) entry which is preliminary data.</text>
</comment>
<keyword evidence="5" id="KW-1185">Reference proteome</keyword>
<dbReference type="PANTHER" id="PTHR23407">
    <property type="entry name" value="ATPASE INHIBITOR/5-FORMYLTETRAHYDROFOLATE CYCLO-LIGASE"/>
    <property type="match status" value="1"/>
</dbReference>
<dbReference type="GO" id="GO:0035999">
    <property type="term" value="P:tetrahydrofolate interconversion"/>
    <property type="evidence" value="ECO:0007669"/>
    <property type="project" value="TreeGrafter"/>
</dbReference>
<organism evidence="4 5">
    <name type="scientific">Flexivirga caeni</name>
    <dbReference type="NCBI Taxonomy" id="2294115"/>
    <lineage>
        <taxon>Bacteria</taxon>
        <taxon>Bacillati</taxon>
        <taxon>Actinomycetota</taxon>
        <taxon>Actinomycetes</taxon>
        <taxon>Micrococcales</taxon>
        <taxon>Dermacoccaceae</taxon>
        <taxon>Flexivirga</taxon>
    </lineage>
</organism>
<dbReference type="EMBL" id="RJJQ01000004">
    <property type="protein sequence ID" value="RNI23885.1"/>
    <property type="molecule type" value="Genomic_DNA"/>
</dbReference>
<keyword evidence="4" id="KW-0436">Ligase</keyword>
<dbReference type="InterPro" id="IPR024185">
    <property type="entry name" value="FTHF_cligase-like_sf"/>
</dbReference>
<evidence type="ECO:0000256" key="2">
    <source>
        <dbReference type="ARBA" id="ARBA00022741"/>
    </source>
</evidence>
<evidence type="ECO:0000256" key="3">
    <source>
        <dbReference type="ARBA" id="ARBA00022840"/>
    </source>
</evidence>
<dbReference type="GO" id="GO:0030272">
    <property type="term" value="F:5-formyltetrahydrofolate cyclo-ligase activity"/>
    <property type="evidence" value="ECO:0007669"/>
    <property type="project" value="TreeGrafter"/>
</dbReference>
<evidence type="ECO:0000256" key="1">
    <source>
        <dbReference type="ARBA" id="ARBA00010638"/>
    </source>
</evidence>
<sequence>MAVRVGHGDWVRARKPERISCMPSLVLPPDKPTARRVVRDARRRRRAHAGDAGWAAYGENLARGLARWLRERSLRPKIVALYDALPTEPPTSQIRDALISLDVQLLVPILLPDNDLSWQDPATGRDLGVAAIATADLVLTPGLAVARGSGLRLGQGGGSYDRALLRVPERTPVVTMLFDDELVAAVPADSHDLPVSAVLNPSTGVTPVGRGI</sequence>
<dbReference type="GO" id="GO:0005524">
    <property type="term" value="F:ATP binding"/>
    <property type="evidence" value="ECO:0007669"/>
    <property type="project" value="UniProtKB-KW"/>
</dbReference>
<keyword evidence="2" id="KW-0547">Nucleotide-binding</keyword>
<dbReference type="GO" id="GO:0009396">
    <property type="term" value="P:folic acid-containing compound biosynthetic process"/>
    <property type="evidence" value="ECO:0007669"/>
    <property type="project" value="TreeGrafter"/>
</dbReference>
<dbReference type="PANTHER" id="PTHR23407:SF1">
    <property type="entry name" value="5-FORMYLTETRAHYDROFOLATE CYCLO-LIGASE"/>
    <property type="match status" value="1"/>
</dbReference>
<protein>
    <submittedName>
        <fullName evidence="4">5-formyltetrahydrofolate cyclo-ligase</fullName>
    </submittedName>
</protein>
<evidence type="ECO:0000313" key="4">
    <source>
        <dbReference type="EMBL" id="RNI23885.1"/>
    </source>
</evidence>
<dbReference type="AlphaFoldDB" id="A0A3M9MFB3"/>
<dbReference type="Proteomes" id="UP000271678">
    <property type="component" value="Unassembled WGS sequence"/>
</dbReference>
<comment type="similarity">
    <text evidence="1">Belongs to the 5-formyltetrahydrofolate cyclo-ligase family.</text>
</comment>
<dbReference type="InterPro" id="IPR002698">
    <property type="entry name" value="FTHF_cligase"/>
</dbReference>
<dbReference type="InterPro" id="IPR037171">
    <property type="entry name" value="NagB/RpiA_transferase-like"/>
</dbReference>
<dbReference type="Gene3D" id="3.40.50.10420">
    <property type="entry name" value="NagB/RpiA/CoA transferase-like"/>
    <property type="match status" value="1"/>
</dbReference>
<dbReference type="Pfam" id="PF01812">
    <property type="entry name" value="5-FTHF_cyc-lig"/>
    <property type="match status" value="1"/>
</dbReference>
<reference evidence="4 5" key="1">
    <citation type="submission" date="2018-11" db="EMBL/GenBank/DDBJ databases">
        <title>Draft genome of Simplicispira Flexivirga sp. BO-16.</title>
        <authorList>
            <person name="Im W.T."/>
        </authorList>
    </citation>
    <scope>NUCLEOTIDE SEQUENCE [LARGE SCALE GENOMIC DNA]</scope>
    <source>
        <strain evidence="4 5">BO-16</strain>
    </source>
</reference>
<name>A0A3M9MFB3_9MICO</name>
<gene>
    <name evidence="4" type="ORF">EFY87_06345</name>
</gene>
<keyword evidence="3" id="KW-0067">ATP-binding</keyword>
<dbReference type="SUPFAM" id="SSF100950">
    <property type="entry name" value="NagB/RpiA/CoA transferase-like"/>
    <property type="match status" value="1"/>
</dbReference>